<dbReference type="Gene3D" id="3.30.1440.10">
    <property type="match status" value="1"/>
</dbReference>
<dbReference type="InterPro" id="IPR002739">
    <property type="entry name" value="PAB1135-like"/>
</dbReference>
<accession>A0A0M0BTU9</accession>
<dbReference type="PANTHER" id="PTHR39652">
    <property type="entry name" value="UPF0201 PROTEIN TK1335"/>
    <property type="match status" value="1"/>
</dbReference>
<evidence type="ECO:0000313" key="3">
    <source>
        <dbReference type="Proteomes" id="UP000054016"/>
    </source>
</evidence>
<evidence type="ECO:0000313" key="2">
    <source>
        <dbReference type="EMBL" id="KON31894.1"/>
    </source>
</evidence>
<protein>
    <recommendedName>
        <fullName evidence="1">UPF0201 protein AC478_01895</fullName>
    </recommendedName>
</protein>
<organism evidence="2 3">
    <name type="scientific">miscellaneous Crenarchaeota group-1 archaeon SG8-32-3</name>
    <dbReference type="NCBI Taxonomy" id="1685125"/>
    <lineage>
        <taxon>Archaea</taxon>
        <taxon>Candidatus Bathyarchaeota</taxon>
        <taxon>MCG-1</taxon>
    </lineage>
</organism>
<evidence type="ECO:0000256" key="1">
    <source>
        <dbReference type="HAMAP-Rule" id="MF_01112"/>
    </source>
</evidence>
<name>A0A0M0BTU9_9ARCH</name>
<dbReference type="Proteomes" id="UP000054016">
    <property type="component" value="Unassembled WGS sequence"/>
</dbReference>
<comment type="caution">
    <text evidence="2">The sequence shown here is derived from an EMBL/GenBank/DDBJ whole genome shotgun (WGS) entry which is preliminary data.</text>
</comment>
<dbReference type="SUPFAM" id="SSF55282">
    <property type="entry name" value="RL5-like"/>
    <property type="match status" value="1"/>
</dbReference>
<dbReference type="Pfam" id="PF01877">
    <property type="entry name" value="RNA_binding"/>
    <property type="match status" value="1"/>
</dbReference>
<proteinExistence type="inferred from homology"/>
<dbReference type="HAMAP" id="MF_01112">
    <property type="entry name" value="UPF0201"/>
    <property type="match status" value="1"/>
</dbReference>
<reference evidence="3" key="1">
    <citation type="submission" date="2015-06" db="EMBL/GenBank/DDBJ databases">
        <title>New insights into the roles of widespread benthic archaea in carbon and nitrogen cycling.</title>
        <authorList>
            <person name="Lazar C.S."/>
            <person name="Baker B.J."/>
            <person name="Seitz K.W."/>
            <person name="Hyde A.S."/>
            <person name="Dick G.J."/>
            <person name="Hinrichs K.-U."/>
            <person name="Teske A.P."/>
        </authorList>
    </citation>
    <scope>NUCLEOTIDE SEQUENCE [LARGE SCALE GENOMIC DNA]</scope>
</reference>
<dbReference type="EMBL" id="LFWV01000020">
    <property type="protein sequence ID" value="KON31894.1"/>
    <property type="molecule type" value="Genomic_DNA"/>
</dbReference>
<dbReference type="InterPro" id="IPR022803">
    <property type="entry name" value="Ribosomal_uL5_dom_sf"/>
</dbReference>
<dbReference type="PANTHER" id="PTHR39652:SF1">
    <property type="entry name" value="UPF0201 PROTEIN TK1335"/>
    <property type="match status" value="1"/>
</dbReference>
<dbReference type="AlphaFoldDB" id="A0A0M0BTU9"/>
<gene>
    <name evidence="2" type="ORF">AC478_01895</name>
</gene>
<comment type="similarity">
    <text evidence="1">Belongs to the UPF0201 family.</text>
</comment>
<sequence length="133" mass="14694">MEEITVTVETEINPTEDEGKVEKAVANIFGNTSAEIETSYKGGILYAQAEGQEALIKFRNLLSLDRIRAAARKVFLGGKRENTISFCVNKQVAFAGHISFSEEMSESPLGPIKVTIACEDPRRLIDWLTARTT</sequence>